<dbReference type="Proteomes" id="UP000033106">
    <property type="component" value="Chromosome"/>
</dbReference>
<dbReference type="EMBL" id="CP033241">
    <property type="protein sequence ID" value="AZF84988.1"/>
    <property type="molecule type" value="Genomic_DNA"/>
</dbReference>
<dbReference type="Proteomes" id="UP000273194">
    <property type="component" value="Chromosome"/>
</dbReference>
<dbReference type="PATRIC" id="fig|2287.6.peg.2985"/>
<dbReference type="RefSeq" id="WP_009991915.1">
    <property type="nucleotide sequence ID" value="NZ_CP011055.2"/>
</dbReference>
<dbReference type="SMART" id="SM00966">
    <property type="entry name" value="SpoVT_AbrB"/>
    <property type="match status" value="1"/>
</dbReference>
<dbReference type="Proteomes" id="UP000278715">
    <property type="component" value="Chromosome"/>
</dbReference>
<evidence type="ECO:0000313" key="10">
    <source>
        <dbReference type="EMBL" id="AZF82382.1"/>
    </source>
</evidence>
<name>A0A0E3MDU1_SACSO</name>
<evidence type="ECO:0000313" key="5">
    <source>
        <dbReference type="EMBL" id="AZF69320.1"/>
    </source>
</evidence>
<dbReference type="SUPFAM" id="SSF89447">
    <property type="entry name" value="AbrB/MazE/MraZ-like"/>
    <property type="match status" value="1"/>
</dbReference>
<dbReference type="InterPro" id="IPR007159">
    <property type="entry name" value="SpoVT-AbrB_dom"/>
</dbReference>
<dbReference type="Pfam" id="PF04014">
    <property type="entry name" value="MazE_antitoxin"/>
    <property type="match status" value="1"/>
</dbReference>
<dbReference type="PANTHER" id="PTHR34860">
    <property type="entry name" value="REPRESSOR-LIKE PROTEIN SSO7C3"/>
    <property type="match status" value="1"/>
</dbReference>
<dbReference type="KEGG" id="ssoa:SULA_2794"/>
<dbReference type="EMBL" id="CP033238">
    <property type="protein sequence ID" value="AZF77171.1"/>
    <property type="molecule type" value="Genomic_DNA"/>
</dbReference>
<dbReference type="KEGG" id="ssol:SULB_2795"/>
<reference evidence="13" key="3">
    <citation type="submission" date="2016-04" db="EMBL/GenBank/DDBJ databases">
        <authorList>
            <person name="Evans L.H."/>
            <person name="Alamgir A."/>
            <person name="Owens N."/>
            <person name="Weber N.D."/>
            <person name="Virtaneva K."/>
            <person name="Barbian K."/>
            <person name="Babar A."/>
            <person name="Rosenke K."/>
        </authorList>
    </citation>
    <scope>NUCLEOTIDE SEQUENCE</scope>
    <source>
        <strain evidence="13">P1</strain>
    </source>
</reference>
<dbReference type="OMA" id="DEVWGIE"/>
<evidence type="ECO:0000313" key="4">
    <source>
        <dbReference type="EMBL" id="AKA80240.1"/>
    </source>
</evidence>
<evidence type="ECO:0000313" key="13">
    <source>
        <dbReference type="EMBL" id="SAI85652.1"/>
    </source>
</evidence>
<evidence type="ECO:0000313" key="6">
    <source>
        <dbReference type="EMBL" id="AZF71940.1"/>
    </source>
</evidence>
<dbReference type="EMBL" id="CP033240">
    <property type="protein sequence ID" value="AZF82382.1"/>
    <property type="molecule type" value="Genomic_DNA"/>
</dbReference>
<dbReference type="Proteomes" id="UP000282269">
    <property type="component" value="Chromosome"/>
</dbReference>
<evidence type="ECO:0000313" key="20">
    <source>
        <dbReference type="Proteomes" id="UP000273194"/>
    </source>
</evidence>
<evidence type="ECO:0000313" key="11">
    <source>
        <dbReference type="EMBL" id="AZF84988.1"/>
    </source>
</evidence>
<dbReference type="EMBL" id="CP033236">
    <property type="protein sequence ID" value="AZF71940.1"/>
    <property type="molecule type" value="Genomic_DNA"/>
</dbReference>
<evidence type="ECO:0000313" key="7">
    <source>
        <dbReference type="EMBL" id="AZF74560.1"/>
    </source>
</evidence>
<dbReference type="Proteomes" id="UP000269431">
    <property type="component" value="Chromosome"/>
</dbReference>
<evidence type="ECO:0000313" key="25">
    <source>
        <dbReference type="Proteomes" id="UP000594632"/>
    </source>
</evidence>
<evidence type="ECO:0000313" key="19">
    <source>
        <dbReference type="Proteomes" id="UP000269431"/>
    </source>
</evidence>
<dbReference type="Proteomes" id="UP000076770">
    <property type="component" value="Chromosome i"/>
</dbReference>
<sequence>MSLTLRVEVGKKGYIIIPKSVRDLVGIKEGDILILTVVGDKIILEPERKVNIREVVKKLEEHERKISYAKRASLGELENISLEEELKIDFS</sequence>
<dbReference type="Proteomes" id="UP000594632">
    <property type="component" value="Chromosome"/>
</dbReference>
<evidence type="ECO:0000313" key="18">
    <source>
        <dbReference type="Proteomes" id="UP000267993"/>
    </source>
</evidence>
<evidence type="ECO:0000313" key="22">
    <source>
        <dbReference type="Proteomes" id="UP000275843"/>
    </source>
</evidence>
<dbReference type="OrthoDB" id="30861at2157"/>
<dbReference type="EMBL" id="CP050869">
    <property type="protein sequence ID" value="QPG49239.1"/>
    <property type="molecule type" value="Genomic_DNA"/>
</dbReference>
<reference evidence="18 19" key="4">
    <citation type="journal article" date="2018" name="Proc. Natl. Acad. Sci. U.S.A.">
        <title>Nonmutational mechanism of inheritance in the Archaeon Sulfolobus solfataricus.</title>
        <authorList>
            <person name="Payne S."/>
            <person name="McCarthy S."/>
            <person name="Johnson T."/>
            <person name="North E."/>
            <person name="Blum P."/>
        </authorList>
    </citation>
    <scope>NUCLEOTIDE SEQUENCE [LARGE SCALE GENOMIC DNA]</scope>
    <source>
        <strain evidence="6 18">SARC-H</strain>
        <strain evidence="7 22">SARC-I</strain>
        <strain evidence="9 23">SARC-N</strain>
        <strain evidence="10 24">SARC-O</strain>
        <strain evidence="11 19">SUL120</strain>
        <strain evidence="5 20">SULG</strain>
        <strain evidence="8 21">SULM</strain>
    </source>
</reference>
<keyword evidence="3" id="KW-0238">DNA-binding</keyword>
<evidence type="ECO:0000313" key="16">
    <source>
        <dbReference type="Proteomes" id="UP000033106"/>
    </source>
</evidence>
<dbReference type="NCBIfam" id="TIGR01439">
    <property type="entry name" value="lp_hng_hel_AbrB"/>
    <property type="match status" value="1"/>
</dbReference>
<evidence type="ECO:0000313" key="23">
    <source>
        <dbReference type="Proteomes" id="UP000278715"/>
    </source>
</evidence>
<dbReference type="Proteomes" id="UP000033085">
    <property type="component" value="Chromosome"/>
</dbReference>
<dbReference type="EMBL" id="CP011057">
    <property type="protein sequence ID" value="AKA80240.1"/>
    <property type="molecule type" value="Genomic_DNA"/>
</dbReference>
<dbReference type="EMBL" id="CP033237">
    <property type="protein sequence ID" value="AZF74560.1"/>
    <property type="molecule type" value="Genomic_DNA"/>
</dbReference>
<dbReference type="InterPro" id="IPR037914">
    <property type="entry name" value="SpoVT-AbrB_sf"/>
</dbReference>
<dbReference type="GeneID" id="1453487"/>
<dbReference type="GO" id="GO:0003677">
    <property type="term" value="F:DNA binding"/>
    <property type="evidence" value="ECO:0007669"/>
    <property type="project" value="UniProtKB-KW"/>
</dbReference>
<evidence type="ECO:0000313" key="12">
    <source>
        <dbReference type="EMBL" id="QPG49239.1"/>
    </source>
</evidence>
<reference evidence="17" key="2">
    <citation type="submission" date="2016-04" db="EMBL/GenBank/DDBJ databases">
        <authorList>
            <person name="Shah S.A."/>
            <person name="Garrett R.A."/>
        </authorList>
    </citation>
    <scope>NUCLEOTIDE SEQUENCE [LARGE SCALE GENOMIC DNA]</scope>
    <source>
        <strain evidence="17">ATCC 35091 / DSM 1616 / JCM 8930 / NBRC 15331 / P1</strain>
    </source>
</reference>
<evidence type="ECO:0000313" key="14">
    <source>
        <dbReference type="Proteomes" id="UP000033057"/>
    </source>
</evidence>
<dbReference type="Proteomes" id="UP000273443">
    <property type="component" value="Chromosome"/>
</dbReference>
<dbReference type="InterPro" id="IPR052975">
    <property type="entry name" value="Repressor-like_regulatory"/>
</dbReference>
<evidence type="ECO:0000313" key="9">
    <source>
        <dbReference type="EMBL" id="AZF79776.1"/>
    </source>
</evidence>
<evidence type="ECO:0000313" key="21">
    <source>
        <dbReference type="Proteomes" id="UP000273443"/>
    </source>
</evidence>
<dbReference type="EMBL" id="CP011055">
    <property type="protein sequence ID" value="AKA74854.1"/>
    <property type="molecule type" value="Genomic_DNA"/>
</dbReference>
<evidence type="ECO:0000259" key="1">
    <source>
        <dbReference type="PROSITE" id="PS51740"/>
    </source>
</evidence>
<gene>
    <name evidence="12" type="ORF">HFC64_04705</name>
    <name evidence="13" type="ORF">SSOP1_2098</name>
    <name evidence="4" type="ORF">SULA_2794</name>
    <name evidence="2" type="ORF">SULB_2795</name>
    <name evidence="3" type="ORF">SULC_2792</name>
    <name evidence="5" type="ORF">SULG_14235</name>
    <name evidence="6" type="ORF">SULH_14235</name>
    <name evidence="7" type="ORF">SULI_14235</name>
    <name evidence="8" type="ORF">SULM_14165</name>
    <name evidence="9" type="ORF">SULN_14155</name>
    <name evidence="10" type="ORF">SULO_14175</name>
    <name evidence="11" type="ORF">SULZ_14255</name>
</gene>
<dbReference type="PANTHER" id="PTHR34860:SF7">
    <property type="entry name" value="TRANSCRIPTION REGULATOR, SPOVT_ABRB FAMILY"/>
    <property type="match status" value="1"/>
</dbReference>
<reference evidence="3" key="5">
    <citation type="submission" date="2018-10" db="EMBL/GenBank/DDBJ databases">
        <authorList>
            <person name="McCarthy S."/>
            <person name="Gradnigo J."/>
            <person name="Johnson T."/>
            <person name="Payne S."/>
            <person name="Lipzen A."/>
            <person name="Schackwitz W."/>
            <person name="Martin J."/>
            <person name="Moriyama E."/>
            <person name="Blum P."/>
        </authorList>
    </citation>
    <scope>NUCLEOTIDE SEQUENCE</scope>
    <source>
        <strain evidence="2">SARC-B</strain>
        <strain evidence="3">SARC-C</strain>
        <strain evidence="4">SULA</strain>
    </source>
</reference>
<dbReference type="Proteomes" id="UP000267993">
    <property type="component" value="Chromosome"/>
</dbReference>
<organism evidence="3 14">
    <name type="scientific">Saccharolobus solfataricus</name>
    <name type="common">Sulfolobus solfataricus</name>
    <dbReference type="NCBI Taxonomy" id="2287"/>
    <lineage>
        <taxon>Archaea</taxon>
        <taxon>Thermoproteota</taxon>
        <taxon>Thermoprotei</taxon>
        <taxon>Sulfolobales</taxon>
        <taxon>Sulfolobaceae</taxon>
        <taxon>Saccharolobus</taxon>
    </lineage>
</organism>
<dbReference type="EMBL" id="LT549890">
    <property type="protein sequence ID" value="SAI85652.1"/>
    <property type="molecule type" value="Genomic_DNA"/>
</dbReference>
<reference evidence="14 15" key="1">
    <citation type="journal article" date="2015" name="Genome Announc.">
        <title>Complete Genome Sequence of Sulfolobus solfataricus Strain 98/2 and Evolved Derivatives.</title>
        <authorList>
            <person name="McCarthy S."/>
            <person name="Gradnigo J."/>
            <person name="Johnson T."/>
            <person name="Payne S."/>
            <person name="Lipzen A."/>
            <person name="Martin J."/>
            <person name="Schackwitz W."/>
            <person name="Moriyama E."/>
            <person name="Blum P."/>
        </authorList>
    </citation>
    <scope>NUCLEOTIDE SEQUENCE [LARGE SCALE GENOMIC DNA]</scope>
    <source>
        <strain evidence="14">98/2 SULC</strain>
        <strain evidence="2">SARC-B</strain>
        <strain evidence="3">SARC-C</strain>
        <strain evidence="4 16">SULA</strain>
        <strain evidence="15">SULB</strain>
    </source>
</reference>
<proteinExistence type="predicted"/>
<dbReference type="Proteomes" id="UP000033057">
    <property type="component" value="Chromosome"/>
</dbReference>
<dbReference type="Proteomes" id="UP000275843">
    <property type="component" value="Chromosome"/>
</dbReference>
<evidence type="ECO:0000313" key="17">
    <source>
        <dbReference type="Proteomes" id="UP000076770"/>
    </source>
</evidence>
<evidence type="ECO:0000313" key="3">
    <source>
        <dbReference type="EMBL" id="AKA77550.1"/>
    </source>
</evidence>
<dbReference type="Gene3D" id="2.10.260.10">
    <property type="match status" value="1"/>
</dbReference>
<dbReference type="KEGG" id="ssof:SULC_2792"/>
<dbReference type="AlphaFoldDB" id="A0A0E3MDU1"/>
<dbReference type="EMBL" id="CP033239">
    <property type="protein sequence ID" value="AZF79776.1"/>
    <property type="molecule type" value="Genomic_DNA"/>
</dbReference>
<evidence type="ECO:0000313" key="15">
    <source>
        <dbReference type="Proteomes" id="UP000033085"/>
    </source>
</evidence>
<dbReference type="GeneID" id="44130762"/>
<accession>A0A0E3MDU1</accession>
<feature type="domain" description="SpoVT-AbrB" evidence="1">
    <location>
        <begin position="4"/>
        <end position="49"/>
    </location>
</feature>
<evidence type="ECO:0000313" key="8">
    <source>
        <dbReference type="EMBL" id="AZF77171.1"/>
    </source>
</evidence>
<reference evidence="12 25" key="6">
    <citation type="journal article" date="2020" name="Nat. Commun.">
        <title>The structures of two archaeal type IV pili illuminate evolutionary relationships.</title>
        <authorList>
            <person name="Wang F."/>
            <person name="Baquero D.P."/>
            <person name="Su Z."/>
            <person name="Beltran L.C."/>
            <person name="Prangishvili D."/>
            <person name="Krupovic M."/>
            <person name="Egelman E.H."/>
        </authorList>
    </citation>
    <scope>NUCLEOTIDE SEQUENCE [LARGE SCALE GENOMIC DNA]</scope>
    <source>
        <strain evidence="12 25">POZ149</strain>
    </source>
</reference>
<evidence type="ECO:0000313" key="2">
    <source>
        <dbReference type="EMBL" id="AKA74854.1"/>
    </source>
</evidence>
<protein>
    <submittedName>
        <fullName evidence="3">AbrB/MazE/SpoVT family DNA-binding domain-containing protein</fullName>
    </submittedName>
    <submittedName>
        <fullName evidence="13">Antitoxin VapB</fullName>
    </submittedName>
</protein>
<dbReference type="EMBL" id="CP011056">
    <property type="protein sequence ID" value="AKA77550.1"/>
    <property type="molecule type" value="Genomic_DNA"/>
</dbReference>
<dbReference type="EMBL" id="CP033235">
    <property type="protein sequence ID" value="AZF69320.1"/>
    <property type="molecule type" value="Genomic_DNA"/>
</dbReference>
<dbReference type="PROSITE" id="PS51740">
    <property type="entry name" value="SPOVT_ABRB"/>
    <property type="match status" value="1"/>
</dbReference>
<evidence type="ECO:0000313" key="24">
    <source>
        <dbReference type="Proteomes" id="UP000282269"/>
    </source>
</evidence>